<name>A0A7G9S037_9FIRM</name>
<dbReference type="PROSITE" id="PS50065">
    <property type="entry name" value="HMG_COA_REDUCTASE_4"/>
    <property type="match status" value="1"/>
</dbReference>
<organism evidence="4 5">
    <name type="scientific">Erysipelothrix inopinata</name>
    <dbReference type="NCBI Taxonomy" id="225084"/>
    <lineage>
        <taxon>Bacteria</taxon>
        <taxon>Bacillati</taxon>
        <taxon>Bacillota</taxon>
        <taxon>Erysipelotrichia</taxon>
        <taxon>Erysipelotrichales</taxon>
        <taxon>Erysipelotrichaceae</taxon>
        <taxon>Erysipelothrix</taxon>
    </lineage>
</organism>
<evidence type="ECO:0000256" key="3">
    <source>
        <dbReference type="RuleBase" id="RU361219"/>
    </source>
</evidence>
<dbReference type="SUPFAM" id="SSF56542">
    <property type="entry name" value="Substrate-binding domain of HMG-CoA reductase"/>
    <property type="match status" value="1"/>
</dbReference>
<dbReference type="CDD" id="cd00644">
    <property type="entry name" value="HMG-CoA_reductase_classII"/>
    <property type="match status" value="1"/>
</dbReference>
<keyword evidence="5" id="KW-1185">Reference proteome</keyword>
<reference evidence="4 5" key="1">
    <citation type="submission" date="2020-08" db="EMBL/GenBank/DDBJ databases">
        <title>Genome sequence of Erysipelothrix inopinata DSM 15511T.</title>
        <authorList>
            <person name="Hyun D.-W."/>
            <person name="Bae J.-W."/>
        </authorList>
    </citation>
    <scope>NUCLEOTIDE SEQUENCE [LARGE SCALE GENOMIC DNA]</scope>
    <source>
        <strain evidence="4 5">DSM 15511</strain>
    </source>
</reference>
<dbReference type="InterPro" id="IPR004553">
    <property type="entry name" value="HMG_CoA_Rdtase_bac-typ"/>
</dbReference>
<dbReference type="UniPathway" id="UPA00257">
    <property type="reaction ID" value="UER00367"/>
</dbReference>
<dbReference type="PANTHER" id="PTHR10572">
    <property type="entry name" value="3-HYDROXY-3-METHYLGLUTARYL-COENZYME A REDUCTASE"/>
    <property type="match status" value="1"/>
</dbReference>
<dbReference type="NCBIfam" id="TIGR00532">
    <property type="entry name" value="HMG_CoA_R_NAD"/>
    <property type="match status" value="1"/>
</dbReference>
<gene>
    <name evidence="4" type="ORF">H9L01_02260</name>
</gene>
<dbReference type="AlphaFoldDB" id="A0A7G9S037"/>
<comment type="catalytic activity">
    <reaction evidence="3">
        <text>(R)-mevalonate + 2 NAD(+) + CoA = (3S)-3-hydroxy-3-methylglutaryl-CoA + 2 NADH + 2 H(+)</text>
        <dbReference type="Rhea" id="RHEA:14833"/>
        <dbReference type="ChEBI" id="CHEBI:15378"/>
        <dbReference type="ChEBI" id="CHEBI:36464"/>
        <dbReference type="ChEBI" id="CHEBI:43074"/>
        <dbReference type="ChEBI" id="CHEBI:57287"/>
        <dbReference type="ChEBI" id="CHEBI:57540"/>
        <dbReference type="ChEBI" id="CHEBI:57945"/>
        <dbReference type="EC" id="1.1.1.88"/>
    </reaction>
</comment>
<dbReference type="PRINTS" id="PR00071">
    <property type="entry name" value="HMGCOARDTASE"/>
</dbReference>
<evidence type="ECO:0000313" key="5">
    <source>
        <dbReference type="Proteomes" id="UP000515928"/>
    </source>
</evidence>
<dbReference type="InterPro" id="IPR023076">
    <property type="entry name" value="HMG_CoA_Rdtase_CS"/>
</dbReference>
<comment type="pathway">
    <text evidence="3">Metabolic intermediate metabolism; (R)-mevalonate degradation; (S)-3-hydroxy-3-methylglutaryl-CoA from (R)-mevalonate: step 1/1.</text>
</comment>
<dbReference type="SUPFAM" id="SSF55035">
    <property type="entry name" value="NAD-binding domain of HMG-CoA reductase"/>
    <property type="match status" value="1"/>
</dbReference>
<keyword evidence="2 3" id="KW-0560">Oxidoreductase</keyword>
<dbReference type="KEGG" id="eio:H9L01_02260"/>
<accession>A0A7G9S037</accession>
<dbReference type="RefSeq" id="WP_187534414.1">
    <property type="nucleotide sequence ID" value="NZ_CBCSHU010000001.1"/>
</dbReference>
<keyword evidence="3" id="KW-0520">NAD</keyword>
<dbReference type="GO" id="GO:0004420">
    <property type="term" value="F:hydroxymethylglutaryl-CoA reductase (NADPH) activity"/>
    <property type="evidence" value="ECO:0007669"/>
    <property type="project" value="InterPro"/>
</dbReference>
<dbReference type="Gene3D" id="1.10.8.660">
    <property type="match status" value="1"/>
</dbReference>
<dbReference type="Proteomes" id="UP000515928">
    <property type="component" value="Chromosome"/>
</dbReference>
<dbReference type="InterPro" id="IPR009023">
    <property type="entry name" value="HMG_CoA_Rdtase_NAD(P)-bd_sf"/>
</dbReference>
<sequence>MYDKFYKKTTDERRAVLKADNRYLKALDYPLPQDIYEQMIENAVTTYEIPMGVALNFLINDKDYIIPMVTEEPSVIAAASNAAKIIRENGGFMAQVLERTMIGQIAFKNPKNHESMMAYIDEKERELANVGHNAYPSIVKRGGGVRSIRYEYKEHSDDAKFFIIYVSVDTQEAMGANIMNTMLEAMASYLQSKFQDEPLMSILSNLSTECLVEATCIIDPKTLKNPDVIAERILSASQLAEVDPYRATTHNKGIMNGIDAVVIATGNDWRAIEACSHAFASQSGSYQPLVRWSVDNDGMIVGHILMPMPIGAVGGSIGIHPKAQLAKEILKYESASELMEILACVGLAQNFAAIYALTTVGIQKGHMALQARSLAIQAGCPMDHLDQVVKQLTMIKPMNLESAKRIIESLTSK</sequence>
<dbReference type="EMBL" id="CP060715">
    <property type="protein sequence ID" value="QNN61212.1"/>
    <property type="molecule type" value="Genomic_DNA"/>
</dbReference>
<evidence type="ECO:0000256" key="2">
    <source>
        <dbReference type="ARBA" id="ARBA00023002"/>
    </source>
</evidence>
<dbReference type="PROSITE" id="PS01192">
    <property type="entry name" value="HMG_COA_REDUCTASE_3"/>
    <property type="match status" value="1"/>
</dbReference>
<dbReference type="GO" id="GO:0015936">
    <property type="term" value="P:coenzyme A metabolic process"/>
    <property type="evidence" value="ECO:0007669"/>
    <property type="project" value="InterPro"/>
</dbReference>
<dbReference type="InterPro" id="IPR002202">
    <property type="entry name" value="HMG_CoA_Rdtase"/>
</dbReference>
<comment type="similarity">
    <text evidence="1 3">Belongs to the HMG-CoA reductase family.</text>
</comment>
<dbReference type="GO" id="GO:0140643">
    <property type="term" value="F:hydroxymethylglutaryl-CoA reductase (NADH) activity"/>
    <property type="evidence" value="ECO:0007669"/>
    <property type="project" value="UniProtKB-EC"/>
</dbReference>
<proteinExistence type="inferred from homology"/>
<dbReference type="Gene3D" id="3.90.770.10">
    <property type="entry name" value="3-hydroxy-3-methylglutaryl-coenzyme A Reductase, Chain A, domain 2"/>
    <property type="match status" value="2"/>
</dbReference>
<dbReference type="Pfam" id="PF00368">
    <property type="entry name" value="HMG-CoA_red"/>
    <property type="match status" value="1"/>
</dbReference>
<dbReference type="PANTHER" id="PTHR10572:SF24">
    <property type="entry name" value="3-HYDROXY-3-METHYLGLUTARYL-COENZYME A REDUCTASE"/>
    <property type="match status" value="1"/>
</dbReference>
<protein>
    <recommendedName>
        <fullName evidence="3">3-hydroxy-3-methylglutaryl coenzyme A reductase</fullName>
        <shortName evidence="3">HMG-CoA reductase</shortName>
        <ecNumber evidence="3">1.1.1.88</ecNumber>
    </recommendedName>
</protein>
<evidence type="ECO:0000313" key="4">
    <source>
        <dbReference type="EMBL" id="QNN61212.1"/>
    </source>
</evidence>
<evidence type="ECO:0000256" key="1">
    <source>
        <dbReference type="ARBA" id="ARBA00007661"/>
    </source>
</evidence>
<dbReference type="InterPro" id="IPR009029">
    <property type="entry name" value="HMG_CoA_Rdtase_sub-bd_dom_sf"/>
</dbReference>
<dbReference type="InterPro" id="IPR023074">
    <property type="entry name" value="HMG_CoA_Rdtase_cat_sf"/>
</dbReference>
<dbReference type="EC" id="1.1.1.88" evidence="3"/>